<evidence type="ECO:0000313" key="1">
    <source>
        <dbReference type="EMBL" id="GKV45746.1"/>
    </source>
</evidence>
<dbReference type="AlphaFoldDB" id="A0AAV5MA38"/>
<proteinExistence type="predicted"/>
<comment type="caution">
    <text evidence="1">The sequence shown here is derived from an EMBL/GenBank/DDBJ whole genome shotgun (WGS) entry which is preliminary data.</text>
</comment>
<name>A0AAV5MA38_9ROSI</name>
<gene>
    <name evidence="1" type="ORF">SLEP1_g52798</name>
</gene>
<organism evidence="1 2">
    <name type="scientific">Rubroshorea leprosula</name>
    <dbReference type="NCBI Taxonomy" id="152421"/>
    <lineage>
        <taxon>Eukaryota</taxon>
        <taxon>Viridiplantae</taxon>
        <taxon>Streptophyta</taxon>
        <taxon>Embryophyta</taxon>
        <taxon>Tracheophyta</taxon>
        <taxon>Spermatophyta</taxon>
        <taxon>Magnoliopsida</taxon>
        <taxon>eudicotyledons</taxon>
        <taxon>Gunneridae</taxon>
        <taxon>Pentapetalae</taxon>
        <taxon>rosids</taxon>
        <taxon>malvids</taxon>
        <taxon>Malvales</taxon>
        <taxon>Dipterocarpaceae</taxon>
        <taxon>Rubroshorea</taxon>
    </lineage>
</organism>
<evidence type="ECO:0000313" key="2">
    <source>
        <dbReference type="Proteomes" id="UP001054252"/>
    </source>
</evidence>
<sequence length="61" mass="7185">MLVINRAPVDTIEISLEKPYVHVFLTSIILSKVWSKTLNPRARLSWMNWISQRDSSKSWEI</sequence>
<protein>
    <submittedName>
        <fullName evidence="1">Uncharacterized protein</fullName>
    </submittedName>
</protein>
<dbReference type="Proteomes" id="UP001054252">
    <property type="component" value="Unassembled WGS sequence"/>
</dbReference>
<reference evidence="1 2" key="1">
    <citation type="journal article" date="2021" name="Commun. Biol.">
        <title>The genome of Shorea leprosula (Dipterocarpaceae) highlights the ecological relevance of drought in aseasonal tropical rainforests.</title>
        <authorList>
            <person name="Ng K.K.S."/>
            <person name="Kobayashi M.J."/>
            <person name="Fawcett J.A."/>
            <person name="Hatakeyama M."/>
            <person name="Paape T."/>
            <person name="Ng C.H."/>
            <person name="Ang C.C."/>
            <person name="Tnah L.H."/>
            <person name="Lee C.T."/>
            <person name="Nishiyama T."/>
            <person name="Sese J."/>
            <person name="O'Brien M.J."/>
            <person name="Copetti D."/>
            <person name="Mohd Noor M.I."/>
            <person name="Ong R.C."/>
            <person name="Putra M."/>
            <person name="Sireger I.Z."/>
            <person name="Indrioko S."/>
            <person name="Kosugi Y."/>
            <person name="Izuno A."/>
            <person name="Isagi Y."/>
            <person name="Lee S.L."/>
            <person name="Shimizu K.K."/>
        </authorList>
    </citation>
    <scope>NUCLEOTIDE SEQUENCE [LARGE SCALE GENOMIC DNA]</scope>
    <source>
        <strain evidence="1">214</strain>
    </source>
</reference>
<keyword evidence="2" id="KW-1185">Reference proteome</keyword>
<dbReference type="EMBL" id="BPVZ01000198">
    <property type="protein sequence ID" value="GKV45746.1"/>
    <property type="molecule type" value="Genomic_DNA"/>
</dbReference>
<accession>A0AAV5MA38</accession>